<dbReference type="InterPro" id="IPR000627">
    <property type="entry name" value="Intradiol_dOase_C"/>
</dbReference>
<comment type="caution">
    <text evidence="9">The sequence shown here is derived from an EMBL/GenBank/DDBJ whole genome shotgun (WGS) entry which is preliminary data.</text>
</comment>
<dbReference type="SUPFAM" id="SSF49482">
    <property type="entry name" value="Aromatic compound dioxygenase"/>
    <property type="match status" value="1"/>
</dbReference>
<sequence length="314" mass="34573">MSTAKISAQQQAREEELTERVVRSFDACADPRLRELMAGLVRHLHAYIREVRLTEAEWAQAIDFLTRCGHITSGKRQEFILLSDTLGASMQTIAVNNEAYGEATEATVVGPFFVEGSPEVPLGGDISNGAAGEPCWVEGSVRDTEGRPLPGVLLEVWEADEDGHYDVQYGDDRTAARGHLYTGDDGEYRFWGITPTPYPIPRRAGRRDAPSGGTIPDAGLASALQGRPRGLPHPGDPHLRPGGRAPRLRRRLRRQGVTRPALRPAADRHAGPRRETTRRHLVEGPLRHRPRPRQPMIRPGIRAAAAQSPEKKVG</sequence>
<evidence type="ECO:0000256" key="1">
    <source>
        <dbReference type="ARBA" id="ARBA00001965"/>
    </source>
</evidence>
<keyword evidence="3" id="KW-0479">Metal-binding</keyword>
<dbReference type="InterPro" id="IPR007535">
    <property type="entry name" value="Catechol_dOase_N"/>
</dbReference>
<keyword evidence="10" id="KW-1185">Reference proteome</keyword>
<comment type="similarity">
    <text evidence="2">Belongs to the intradiol ring-cleavage dioxygenase family.</text>
</comment>
<keyword evidence="6" id="KW-0408">Iron</keyword>
<dbReference type="Proteomes" id="UP000640052">
    <property type="component" value="Unassembled WGS sequence"/>
</dbReference>
<proteinExistence type="inferred from homology"/>
<evidence type="ECO:0000256" key="4">
    <source>
        <dbReference type="ARBA" id="ARBA00022964"/>
    </source>
</evidence>
<protein>
    <recommendedName>
        <fullName evidence="8">Intradiol ring-cleavage dioxygenases domain-containing protein</fullName>
    </recommendedName>
</protein>
<name>A0A919Q5R0_9ACTN</name>
<reference evidence="9" key="1">
    <citation type="submission" date="2021-01" db="EMBL/GenBank/DDBJ databases">
        <title>Whole genome shotgun sequence of Acrocarpospora phusangensis NBRC 108782.</title>
        <authorList>
            <person name="Komaki H."/>
            <person name="Tamura T."/>
        </authorList>
    </citation>
    <scope>NUCLEOTIDE SEQUENCE</scope>
    <source>
        <strain evidence="9">NBRC 108782</strain>
    </source>
</reference>
<dbReference type="Pfam" id="PF04444">
    <property type="entry name" value="Dioxygenase_N"/>
    <property type="match status" value="1"/>
</dbReference>
<dbReference type="PROSITE" id="PS00083">
    <property type="entry name" value="INTRADIOL_DIOXYGENAS"/>
    <property type="match status" value="1"/>
</dbReference>
<keyword evidence="5" id="KW-0560">Oxidoreductase</keyword>
<dbReference type="EMBL" id="BOOA01000006">
    <property type="protein sequence ID" value="GIH22792.1"/>
    <property type="molecule type" value="Genomic_DNA"/>
</dbReference>
<evidence type="ECO:0000256" key="5">
    <source>
        <dbReference type="ARBA" id="ARBA00023002"/>
    </source>
</evidence>
<dbReference type="PANTHER" id="PTHR33711">
    <property type="entry name" value="DIOXYGENASE, PUTATIVE (AFU_ORTHOLOGUE AFUA_2G02910)-RELATED"/>
    <property type="match status" value="1"/>
</dbReference>
<evidence type="ECO:0000259" key="8">
    <source>
        <dbReference type="PROSITE" id="PS00083"/>
    </source>
</evidence>
<feature type="compositionally biased region" description="Basic and acidic residues" evidence="7">
    <location>
        <begin position="265"/>
        <end position="286"/>
    </location>
</feature>
<evidence type="ECO:0000256" key="7">
    <source>
        <dbReference type="SAM" id="MobiDB-lite"/>
    </source>
</evidence>
<dbReference type="Pfam" id="PF00775">
    <property type="entry name" value="Dioxygenase_C"/>
    <property type="match status" value="1"/>
</dbReference>
<evidence type="ECO:0000313" key="10">
    <source>
        <dbReference type="Proteomes" id="UP000640052"/>
    </source>
</evidence>
<feature type="compositionally biased region" description="Basic residues" evidence="7">
    <location>
        <begin position="246"/>
        <end position="256"/>
    </location>
</feature>
<evidence type="ECO:0000256" key="2">
    <source>
        <dbReference type="ARBA" id="ARBA00007825"/>
    </source>
</evidence>
<dbReference type="PANTHER" id="PTHR33711:SF7">
    <property type="entry name" value="INTRADIOL RING-CLEAVAGE DIOXYGENASES DOMAIN-CONTAINING PROTEIN-RELATED"/>
    <property type="match status" value="1"/>
</dbReference>
<dbReference type="GO" id="GO:0008199">
    <property type="term" value="F:ferric iron binding"/>
    <property type="evidence" value="ECO:0007669"/>
    <property type="project" value="InterPro"/>
</dbReference>
<comment type="cofactor">
    <cofactor evidence="1">
        <name>Fe(3+)</name>
        <dbReference type="ChEBI" id="CHEBI:29034"/>
    </cofactor>
</comment>
<evidence type="ECO:0000313" key="9">
    <source>
        <dbReference type="EMBL" id="GIH22792.1"/>
    </source>
</evidence>
<dbReference type="AlphaFoldDB" id="A0A919Q5R0"/>
<dbReference type="GO" id="GO:0018576">
    <property type="term" value="F:catechol 1,2-dioxygenase activity"/>
    <property type="evidence" value="ECO:0007669"/>
    <property type="project" value="InterPro"/>
</dbReference>
<evidence type="ECO:0000256" key="6">
    <source>
        <dbReference type="ARBA" id="ARBA00023004"/>
    </source>
</evidence>
<feature type="domain" description="Intradiol ring-cleavage dioxygenases" evidence="8">
    <location>
        <begin position="137"/>
        <end position="165"/>
    </location>
</feature>
<keyword evidence="4" id="KW-0223">Dioxygenase</keyword>
<organism evidence="9 10">
    <name type="scientific">Acrocarpospora phusangensis</name>
    <dbReference type="NCBI Taxonomy" id="1070424"/>
    <lineage>
        <taxon>Bacteria</taxon>
        <taxon>Bacillati</taxon>
        <taxon>Actinomycetota</taxon>
        <taxon>Actinomycetes</taxon>
        <taxon>Streptosporangiales</taxon>
        <taxon>Streptosporangiaceae</taxon>
        <taxon>Acrocarpospora</taxon>
    </lineage>
</organism>
<accession>A0A919Q5R0</accession>
<dbReference type="InterPro" id="IPR015889">
    <property type="entry name" value="Intradiol_dOase_core"/>
</dbReference>
<evidence type="ECO:0000256" key="3">
    <source>
        <dbReference type="ARBA" id="ARBA00022723"/>
    </source>
</evidence>
<gene>
    <name evidence="9" type="ORF">Aph01nite_11020</name>
</gene>
<dbReference type="InterPro" id="IPR050770">
    <property type="entry name" value="Intradiol_RC_Dioxygenase"/>
</dbReference>
<feature type="region of interest" description="Disordered" evidence="7">
    <location>
        <begin position="199"/>
        <end position="314"/>
    </location>
</feature>
<dbReference type="Gene3D" id="2.60.130.10">
    <property type="entry name" value="Aromatic compound dioxygenase"/>
    <property type="match status" value="1"/>
</dbReference>
<dbReference type="GO" id="GO:0009712">
    <property type="term" value="P:catechol-containing compound metabolic process"/>
    <property type="evidence" value="ECO:0007669"/>
    <property type="project" value="InterPro"/>
</dbReference>